<reference evidence="1 2" key="1">
    <citation type="journal article" date="2011" name="Stand. Genomic Sci.">
        <title>Non-contiguous finished genome sequence and contextual data of the filamentous soil bacterium Ktedonobacter racemifer type strain (SOSP1-21).</title>
        <authorList>
            <person name="Chang Y.J."/>
            <person name="Land M."/>
            <person name="Hauser L."/>
            <person name="Chertkov O."/>
            <person name="Del Rio T.G."/>
            <person name="Nolan M."/>
            <person name="Copeland A."/>
            <person name="Tice H."/>
            <person name="Cheng J.F."/>
            <person name="Lucas S."/>
            <person name="Han C."/>
            <person name="Goodwin L."/>
            <person name="Pitluck S."/>
            <person name="Ivanova N."/>
            <person name="Ovchinikova G."/>
            <person name="Pati A."/>
            <person name="Chen A."/>
            <person name="Palaniappan K."/>
            <person name="Mavromatis K."/>
            <person name="Liolios K."/>
            <person name="Brettin T."/>
            <person name="Fiebig A."/>
            <person name="Rohde M."/>
            <person name="Abt B."/>
            <person name="Goker M."/>
            <person name="Detter J.C."/>
            <person name="Woyke T."/>
            <person name="Bristow J."/>
            <person name="Eisen J.A."/>
            <person name="Markowitz V."/>
            <person name="Hugenholtz P."/>
            <person name="Kyrpides N.C."/>
            <person name="Klenk H.P."/>
            <person name="Lapidus A."/>
        </authorList>
    </citation>
    <scope>NUCLEOTIDE SEQUENCE [LARGE SCALE GENOMIC DNA]</scope>
    <source>
        <strain evidence="2">DSM 44963</strain>
    </source>
</reference>
<dbReference type="RefSeq" id="WP_007904130.1">
    <property type="nucleotide sequence ID" value="NZ_ADVG01000001.1"/>
</dbReference>
<evidence type="ECO:0000313" key="1">
    <source>
        <dbReference type="EMBL" id="EFH88271.1"/>
    </source>
</evidence>
<protein>
    <submittedName>
        <fullName evidence="1">Uncharacterized protein</fullName>
    </submittedName>
</protein>
<proteinExistence type="predicted"/>
<dbReference type="Proteomes" id="UP000004508">
    <property type="component" value="Unassembled WGS sequence"/>
</dbReference>
<evidence type="ECO:0000313" key="2">
    <source>
        <dbReference type="Proteomes" id="UP000004508"/>
    </source>
</evidence>
<gene>
    <name evidence="1" type="ORF">Krac_9693</name>
</gene>
<organism evidence="1 2">
    <name type="scientific">Ktedonobacter racemifer DSM 44963</name>
    <dbReference type="NCBI Taxonomy" id="485913"/>
    <lineage>
        <taxon>Bacteria</taxon>
        <taxon>Bacillati</taxon>
        <taxon>Chloroflexota</taxon>
        <taxon>Ktedonobacteria</taxon>
        <taxon>Ktedonobacterales</taxon>
        <taxon>Ktedonobacteraceae</taxon>
        <taxon>Ktedonobacter</taxon>
    </lineage>
</organism>
<keyword evidence="2" id="KW-1185">Reference proteome</keyword>
<dbReference type="EMBL" id="ADVG01000001">
    <property type="protein sequence ID" value="EFH88271.1"/>
    <property type="molecule type" value="Genomic_DNA"/>
</dbReference>
<dbReference type="AlphaFoldDB" id="D6TDC6"/>
<name>D6TDC6_KTERA</name>
<sequence>MSYFARTSALGQRGQEHVGGNVAVSALQRYLCDHPGQSIPLRRGASTVEVVLIDDDALAVTASSRTFRLSDEDLERMHSWIQSNRHDLASEICIDDCQKERSA</sequence>
<accession>D6TDC6</accession>
<comment type="caution">
    <text evidence="1">The sequence shown here is derived from an EMBL/GenBank/DDBJ whole genome shotgun (WGS) entry which is preliminary data.</text>
</comment>
<dbReference type="InParanoid" id="D6TDC6"/>